<dbReference type="EMBL" id="CP090892">
    <property type="protein sequence ID" value="ULU07508.1"/>
    <property type="molecule type" value="Genomic_DNA"/>
</dbReference>
<dbReference type="Proteomes" id="UP000827892">
    <property type="component" value="Chromosome II"/>
</dbReference>
<organism evidence="1 2">
    <name type="scientific">Caenorhabditis briggsae</name>
    <dbReference type="NCBI Taxonomy" id="6238"/>
    <lineage>
        <taxon>Eukaryota</taxon>
        <taxon>Metazoa</taxon>
        <taxon>Ecdysozoa</taxon>
        <taxon>Nematoda</taxon>
        <taxon>Chromadorea</taxon>
        <taxon>Rhabditida</taxon>
        <taxon>Rhabditina</taxon>
        <taxon>Rhabditomorpha</taxon>
        <taxon>Rhabditoidea</taxon>
        <taxon>Rhabditidae</taxon>
        <taxon>Peloderinae</taxon>
        <taxon>Caenorhabditis</taxon>
    </lineage>
</organism>
<gene>
    <name evidence="1" type="ORF">L3Y34_018905</name>
</gene>
<dbReference type="AlphaFoldDB" id="A0AAE9DLJ4"/>
<evidence type="ECO:0000313" key="1">
    <source>
        <dbReference type="EMBL" id="ULU07508.1"/>
    </source>
</evidence>
<name>A0AAE9DLJ4_CAEBR</name>
<proteinExistence type="predicted"/>
<sequence>MKRTNQVIRSYSDNWPLYFEARRGSPGFAEDQQGRRRRMLDAGRKMLPTARKLRMRYTLLILFFERTNLNPNSE</sequence>
<accession>A0AAE9DLJ4</accession>
<protein>
    <submittedName>
        <fullName evidence="1">Uncharacterized protein</fullName>
    </submittedName>
</protein>
<reference evidence="1 2" key="1">
    <citation type="submission" date="2022-05" db="EMBL/GenBank/DDBJ databases">
        <title>Chromosome-level reference genomes for two strains of Caenorhabditis briggsae: an improved platform for comparative genomics.</title>
        <authorList>
            <person name="Stevens L."/>
            <person name="Andersen E.C."/>
        </authorList>
    </citation>
    <scope>NUCLEOTIDE SEQUENCE [LARGE SCALE GENOMIC DNA]</scope>
    <source>
        <strain evidence="1">QX1410_ONT</strain>
        <tissue evidence="1">Whole-organism</tissue>
    </source>
</reference>
<evidence type="ECO:0000313" key="2">
    <source>
        <dbReference type="Proteomes" id="UP000827892"/>
    </source>
</evidence>